<dbReference type="GO" id="GO:0030313">
    <property type="term" value="C:cell envelope"/>
    <property type="evidence" value="ECO:0007669"/>
    <property type="project" value="UniProtKB-SubCell"/>
</dbReference>
<evidence type="ECO:0000259" key="7">
    <source>
        <dbReference type="Pfam" id="PF04234"/>
    </source>
</evidence>
<dbReference type="EMBL" id="QHHU01000006">
    <property type="protein sequence ID" value="RSM48605.1"/>
    <property type="molecule type" value="Genomic_DNA"/>
</dbReference>
<keyword evidence="3 6" id="KW-0732">Signal</keyword>
<dbReference type="AlphaFoldDB" id="A0A428WZV4"/>
<dbReference type="InterPro" id="IPR032694">
    <property type="entry name" value="CopC/D"/>
</dbReference>
<evidence type="ECO:0000313" key="9">
    <source>
        <dbReference type="Proteomes" id="UP000286716"/>
    </source>
</evidence>
<gene>
    <name evidence="8" type="ORF">DMA12_05565</name>
</gene>
<evidence type="ECO:0000256" key="4">
    <source>
        <dbReference type="ARBA" id="ARBA00023008"/>
    </source>
</evidence>
<evidence type="ECO:0000256" key="2">
    <source>
        <dbReference type="ARBA" id="ARBA00022723"/>
    </source>
</evidence>
<proteinExistence type="predicted"/>
<evidence type="ECO:0000256" key="6">
    <source>
        <dbReference type="SAM" id="SignalP"/>
    </source>
</evidence>
<evidence type="ECO:0000256" key="5">
    <source>
        <dbReference type="SAM" id="Phobius"/>
    </source>
</evidence>
<dbReference type="GO" id="GO:0005886">
    <property type="term" value="C:plasma membrane"/>
    <property type="evidence" value="ECO:0007669"/>
    <property type="project" value="TreeGrafter"/>
</dbReference>
<dbReference type="PANTHER" id="PTHR34820:SF4">
    <property type="entry name" value="INNER MEMBRANE PROTEIN YEBZ"/>
    <property type="match status" value="1"/>
</dbReference>
<keyword evidence="5" id="KW-0812">Transmembrane</keyword>
<dbReference type="GO" id="GO:0005507">
    <property type="term" value="F:copper ion binding"/>
    <property type="evidence" value="ECO:0007669"/>
    <property type="project" value="InterPro"/>
</dbReference>
<dbReference type="Pfam" id="PF04234">
    <property type="entry name" value="CopC"/>
    <property type="match status" value="1"/>
</dbReference>
<accession>A0A428WZV4</accession>
<feature type="chain" id="PRO_5019213617" evidence="6">
    <location>
        <begin position="27"/>
        <end position="181"/>
    </location>
</feature>
<evidence type="ECO:0000313" key="8">
    <source>
        <dbReference type="EMBL" id="RSM48605.1"/>
    </source>
</evidence>
<dbReference type="InterPro" id="IPR007348">
    <property type="entry name" value="CopC_dom"/>
</dbReference>
<keyword evidence="5" id="KW-1133">Transmembrane helix</keyword>
<name>A0A428WZV4_AMYBA</name>
<keyword evidence="2" id="KW-0479">Metal-binding</keyword>
<keyword evidence="5" id="KW-0472">Membrane</keyword>
<feature type="signal peptide" evidence="6">
    <location>
        <begin position="1"/>
        <end position="26"/>
    </location>
</feature>
<organism evidence="8 9">
    <name type="scientific">Amycolatopsis balhimycina DSM 5908</name>
    <dbReference type="NCBI Taxonomy" id="1081091"/>
    <lineage>
        <taxon>Bacteria</taxon>
        <taxon>Bacillati</taxon>
        <taxon>Actinomycetota</taxon>
        <taxon>Actinomycetes</taxon>
        <taxon>Pseudonocardiales</taxon>
        <taxon>Pseudonocardiaceae</taxon>
        <taxon>Amycolatopsis</taxon>
    </lineage>
</organism>
<dbReference type="PANTHER" id="PTHR34820">
    <property type="entry name" value="INNER MEMBRANE PROTEIN YEBZ"/>
    <property type="match status" value="1"/>
</dbReference>
<comment type="caution">
    <text evidence="8">The sequence shown here is derived from an EMBL/GenBank/DDBJ whole genome shotgun (WGS) entry which is preliminary data.</text>
</comment>
<evidence type="ECO:0000256" key="1">
    <source>
        <dbReference type="ARBA" id="ARBA00004196"/>
    </source>
</evidence>
<keyword evidence="9" id="KW-1185">Reference proteome</keyword>
<sequence length="181" mass="18071">MILRRVFGAVLAVLTGLVVLAGPASAHTELVSSSPAEGASLATAPTQLQLTFGEPVTLPPDPVRVIGRDGARWQIATPSVTGGVVTVPVTPAGGAQAYTLTWKVIAKDGDNVTGIVHFTLTAPASAQATTATTAPTETTAAAAPAAVGTTGIPGWVWVLVAVAAVLAAGVVLVRVLKGPKR</sequence>
<reference evidence="8 9" key="1">
    <citation type="submission" date="2018-05" db="EMBL/GenBank/DDBJ databases">
        <title>Evolution of GPA BGCs.</title>
        <authorList>
            <person name="Waglechner N."/>
            <person name="Wright G.D."/>
        </authorList>
    </citation>
    <scope>NUCLEOTIDE SEQUENCE [LARGE SCALE GENOMIC DNA]</scope>
    <source>
        <strain evidence="8 9">DSM 5908</strain>
    </source>
</reference>
<evidence type="ECO:0000256" key="3">
    <source>
        <dbReference type="ARBA" id="ARBA00022729"/>
    </source>
</evidence>
<dbReference type="GO" id="GO:0046688">
    <property type="term" value="P:response to copper ion"/>
    <property type="evidence" value="ECO:0007669"/>
    <property type="project" value="InterPro"/>
</dbReference>
<dbReference type="GO" id="GO:0042597">
    <property type="term" value="C:periplasmic space"/>
    <property type="evidence" value="ECO:0007669"/>
    <property type="project" value="InterPro"/>
</dbReference>
<keyword evidence="4" id="KW-0186">Copper</keyword>
<dbReference type="GO" id="GO:0006825">
    <property type="term" value="P:copper ion transport"/>
    <property type="evidence" value="ECO:0007669"/>
    <property type="project" value="InterPro"/>
</dbReference>
<feature type="domain" description="CopC" evidence="7">
    <location>
        <begin position="27"/>
        <end position="120"/>
    </location>
</feature>
<feature type="transmembrane region" description="Helical" evidence="5">
    <location>
        <begin position="154"/>
        <end position="176"/>
    </location>
</feature>
<dbReference type="Gene3D" id="2.60.40.1220">
    <property type="match status" value="1"/>
</dbReference>
<protein>
    <submittedName>
        <fullName evidence="8">Copper resistance protein CopC</fullName>
    </submittedName>
</protein>
<dbReference type="InterPro" id="IPR014756">
    <property type="entry name" value="Ig_E-set"/>
</dbReference>
<dbReference type="InterPro" id="IPR014755">
    <property type="entry name" value="Cu-Rt/internalin_Ig-like"/>
</dbReference>
<dbReference type="SUPFAM" id="SSF81296">
    <property type="entry name" value="E set domains"/>
    <property type="match status" value="1"/>
</dbReference>
<dbReference type="Proteomes" id="UP000286716">
    <property type="component" value="Unassembled WGS sequence"/>
</dbReference>
<comment type="subcellular location">
    <subcellularLocation>
        <location evidence="1">Cell envelope</location>
    </subcellularLocation>
</comment>
<dbReference type="OrthoDB" id="3698694at2"/>